<keyword evidence="5" id="KW-1185">Reference proteome</keyword>
<name>A0AA38HE61_9TREE</name>
<dbReference type="AlphaFoldDB" id="A0AA38HE61"/>
<dbReference type="InterPro" id="IPR016181">
    <property type="entry name" value="Acyl_CoA_acyltransferase"/>
</dbReference>
<dbReference type="GeneID" id="77730979"/>
<dbReference type="CDD" id="cd04301">
    <property type="entry name" value="NAT_SF"/>
    <property type="match status" value="1"/>
</dbReference>
<evidence type="ECO:0000313" key="4">
    <source>
        <dbReference type="EMBL" id="KAI9638898.1"/>
    </source>
</evidence>
<dbReference type="EMBL" id="JAKWFO010000002">
    <property type="protein sequence ID" value="KAI9638898.1"/>
    <property type="molecule type" value="Genomic_DNA"/>
</dbReference>
<evidence type="ECO:0000259" key="3">
    <source>
        <dbReference type="PROSITE" id="PS51186"/>
    </source>
</evidence>
<dbReference type="GO" id="GO:0016747">
    <property type="term" value="F:acyltransferase activity, transferring groups other than amino-acyl groups"/>
    <property type="evidence" value="ECO:0007669"/>
    <property type="project" value="InterPro"/>
</dbReference>
<dbReference type="PANTHER" id="PTHR43420">
    <property type="entry name" value="ACETYLTRANSFERASE"/>
    <property type="match status" value="1"/>
</dbReference>
<keyword evidence="2" id="KW-0012">Acyltransferase</keyword>
<dbReference type="PANTHER" id="PTHR43420:SF44">
    <property type="entry name" value="ACETYLTRANSFERASE YPEA"/>
    <property type="match status" value="1"/>
</dbReference>
<evidence type="ECO:0000256" key="2">
    <source>
        <dbReference type="ARBA" id="ARBA00023315"/>
    </source>
</evidence>
<sequence length="248" mass="27136">MTSVKLLEQHFFASAPSLSAESHPSGWLIRSSAGYTKRGNSASPLDPSTPLTEASLAGIKSKLRPPAIIRITPLAHEEDDELLEQLGWKHLDPSIVMTRTLDRRPPASDSTLKTSVSSAPTSSWVRGFATASNLSPSHTETFRSTLNLIRTPFIPAYITLLDQASHAVAYGQAVRSDHVVGLYNIVVSAEHRGKGYGRAVTQALLDWGRAEGATTAYLQVTVGNAVGRRMYERMGFEEAYRYHYRVAP</sequence>
<accession>A0AA38HE61</accession>
<dbReference type="Gene3D" id="3.40.630.30">
    <property type="match status" value="1"/>
</dbReference>
<dbReference type="Pfam" id="PF24553">
    <property type="entry name" value="Rv0428c_C"/>
    <property type="match status" value="1"/>
</dbReference>
<comment type="caution">
    <text evidence="4">The sequence shown here is derived from an EMBL/GenBank/DDBJ whole genome shotgun (WGS) entry which is preliminary data.</text>
</comment>
<reference evidence="4" key="1">
    <citation type="journal article" date="2022" name="G3 (Bethesda)">
        <title>High quality genome of the basidiomycete yeast Dioszegia hungarica PDD-24b-2 isolated from cloud water.</title>
        <authorList>
            <person name="Jarrige D."/>
            <person name="Haridas S."/>
            <person name="Bleykasten-Grosshans C."/>
            <person name="Joly M."/>
            <person name="Nadalig T."/>
            <person name="Sancelme M."/>
            <person name="Vuilleumier S."/>
            <person name="Grigoriev I.V."/>
            <person name="Amato P."/>
            <person name="Bringel F."/>
        </authorList>
    </citation>
    <scope>NUCLEOTIDE SEQUENCE</scope>
    <source>
        <strain evidence="4">PDD-24b-2</strain>
    </source>
</reference>
<feature type="domain" description="N-acetyltransferase" evidence="3">
    <location>
        <begin position="114"/>
        <end position="248"/>
    </location>
</feature>
<dbReference type="RefSeq" id="XP_052948675.1">
    <property type="nucleotide sequence ID" value="XM_053091774.1"/>
</dbReference>
<dbReference type="PROSITE" id="PS51186">
    <property type="entry name" value="GNAT"/>
    <property type="match status" value="1"/>
</dbReference>
<dbReference type="SUPFAM" id="SSF55729">
    <property type="entry name" value="Acyl-CoA N-acyltransferases (Nat)"/>
    <property type="match status" value="1"/>
</dbReference>
<dbReference type="InterPro" id="IPR056935">
    <property type="entry name" value="Rv0428c-like_C"/>
</dbReference>
<protein>
    <submittedName>
        <fullName evidence="4">GCN5-like N-acetyltransferase</fullName>
    </submittedName>
</protein>
<dbReference type="InterPro" id="IPR050680">
    <property type="entry name" value="YpeA/RimI_acetyltransf"/>
</dbReference>
<proteinExistence type="predicted"/>
<dbReference type="Proteomes" id="UP001164286">
    <property type="component" value="Unassembled WGS sequence"/>
</dbReference>
<evidence type="ECO:0000256" key="1">
    <source>
        <dbReference type="ARBA" id="ARBA00022679"/>
    </source>
</evidence>
<organism evidence="4 5">
    <name type="scientific">Dioszegia hungarica</name>
    <dbReference type="NCBI Taxonomy" id="4972"/>
    <lineage>
        <taxon>Eukaryota</taxon>
        <taxon>Fungi</taxon>
        <taxon>Dikarya</taxon>
        <taxon>Basidiomycota</taxon>
        <taxon>Agaricomycotina</taxon>
        <taxon>Tremellomycetes</taxon>
        <taxon>Tremellales</taxon>
        <taxon>Bulleribasidiaceae</taxon>
        <taxon>Dioszegia</taxon>
    </lineage>
</organism>
<gene>
    <name evidence="4" type="ORF">MKK02DRAFT_41926</name>
</gene>
<evidence type="ECO:0000313" key="5">
    <source>
        <dbReference type="Proteomes" id="UP001164286"/>
    </source>
</evidence>
<dbReference type="InterPro" id="IPR000182">
    <property type="entry name" value="GNAT_dom"/>
</dbReference>
<keyword evidence="1" id="KW-0808">Transferase</keyword>